<protein>
    <submittedName>
        <fullName evidence="2">Uncharacterized protein</fullName>
    </submittedName>
</protein>
<dbReference type="RefSeq" id="WP_344548929.1">
    <property type="nucleotide sequence ID" value="NZ_BAAATD010000021.1"/>
</dbReference>
<keyword evidence="3" id="KW-1185">Reference proteome</keyword>
<accession>A0ABN3QW25</accession>
<sequence>MNNKLAAVGLAAVAAVTTLSPPASAASAGSTASTAGVRTAAVAKAAPVVSRCDWIEGFLCITVNGNRGKWVIAGVTYKKEKGPRRAASLCWKVPRAKWKCSGGYVLNKGKSYSKPFSTKVRAGCYKGAIYTNGRRYETACLNK</sequence>
<evidence type="ECO:0000256" key="1">
    <source>
        <dbReference type="SAM" id="SignalP"/>
    </source>
</evidence>
<organism evidence="2 3">
    <name type="scientific">Actinomadura fulvescens</name>
    <dbReference type="NCBI Taxonomy" id="46160"/>
    <lineage>
        <taxon>Bacteria</taxon>
        <taxon>Bacillati</taxon>
        <taxon>Actinomycetota</taxon>
        <taxon>Actinomycetes</taxon>
        <taxon>Streptosporangiales</taxon>
        <taxon>Thermomonosporaceae</taxon>
        <taxon>Actinomadura</taxon>
    </lineage>
</organism>
<evidence type="ECO:0000313" key="3">
    <source>
        <dbReference type="Proteomes" id="UP001501509"/>
    </source>
</evidence>
<gene>
    <name evidence="2" type="ORF">GCM10010411_90340</name>
</gene>
<evidence type="ECO:0000313" key="2">
    <source>
        <dbReference type="EMBL" id="GAA2636922.1"/>
    </source>
</evidence>
<comment type="caution">
    <text evidence="2">The sequence shown here is derived from an EMBL/GenBank/DDBJ whole genome shotgun (WGS) entry which is preliminary data.</text>
</comment>
<feature type="signal peptide" evidence="1">
    <location>
        <begin position="1"/>
        <end position="25"/>
    </location>
</feature>
<keyword evidence="1" id="KW-0732">Signal</keyword>
<name>A0ABN3QW25_9ACTN</name>
<dbReference type="Proteomes" id="UP001501509">
    <property type="component" value="Unassembled WGS sequence"/>
</dbReference>
<reference evidence="2 3" key="1">
    <citation type="journal article" date="2019" name="Int. J. Syst. Evol. Microbiol.">
        <title>The Global Catalogue of Microorganisms (GCM) 10K type strain sequencing project: providing services to taxonomists for standard genome sequencing and annotation.</title>
        <authorList>
            <consortium name="The Broad Institute Genomics Platform"/>
            <consortium name="The Broad Institute Genome Sequencing Center for Infectious Disease"/>
            <person name="Wu L."/>
            <person name="Ma J."/>
        </authorList>
    </citation>
    <scope>NUCLEOTIDE SEQUENCE [LARGE SCALE GENOMIC DNA]</scope>
    <source>
        <strain evidence="2 3">JCM 6833</strain>
    </source>
</reference>
<proteinExistence type="predicted"/>
<feature type="chain" id="PRO_5046022291" evidence="1">
    <location>
        <begin position="26"/>
        <end position="143"/>
    </location>
</feature>
<dbReference type="EMBL" id="BAAATD010000021">
    <property type="protein sequence ID" value="GAA2636922.1"/>
    <property type="molecule type" value="Genomic_DNA"/>
</dbReference>